<gene>
    <name evidence="7" type="ORF">CLV63_118133</name>
</gene>
<feature type="domain" description="Protein kinase" evidence="6">
    <location>
        <begin position="23"/>
        <end position="308"/>
    </location>
</feature>
<dbReference type="PROSITE" id="PS00107">
    <property type="entry name" value="PROTEIN_KINASE_ATP"/>
    <property type="match status" value="1"/>
</dbReference>
<dbReference type="AlphaFoldDB" id="A0A2P8D5A0"/>
<dbReference type="PROSITE" id="PS00108">
    <property type="entry name" value="PROTEIN_KINASE_ST"/>
    <property type="match status" value="1"/>
</dbReference>
<keyword evidence="3 7" id="KW-0418">Kinase</keyword>
<dbReference type="Proteomes" id="UP000240542">
    <property type="component" value="Unassembled WGS sequence"/>
</dbReference>
<dbReference type="InterPro" id="IPR017441">
    <property type="entry name" value="Protein_kinase_ATP_BS"/>
</dbReference>
<organism evidence="7 8">
    <name type="scientific">Murinocardiopsis flavida</name>
    <dbReference type="NCBI Taxonomy" id="645275"/>
    <lineage>
        <taxon>Bacteria</taxon>
        <taxon>Bacillati</taxon>
        <taxon>Actinomycetota</taxon>
        <taxon>Actinomycetes</taxon>
        <taxon>Streptosporangiales</taxon>
        <taxon>Nocardiopsidaceae</taxon>
        <taxon>Murinocardiopsis</taxon>
    </lineage>
</organism>
<reference evidence="7 8" key="1">
    <citation type="submission" date="2018-03" db="EMBL/GenBank/DDBJ databases">
        <title>Genomic Encyclopedia of Archaeal and Bacterial Type Strains, Phase II (KMG-II): from individual species to whole genera.</title>
        <authorList>
            <person name="Goeker M."/>
        </authorList>
    </citation>
    <scope>NUCLEOTIDE SEQUENCE [LARGE SCALE GENOMIC DNA]</scope>
    <source>
        <strain evidence="7 8">DSM 45312</strain>
    </source>
</reference>
<evidence type="ECO:0000256" key="3">
    <source>
        <dbReference type="ARBA" id="ARBA00022777"/>
    </source>
</evidence>
<keyword evidence="1" id="KW-0808">Transferase</keyword>
<dbReference type="SMART" id="SM00220">
    <property type="entry name" value="S_TKc"/>
    <property type="match status" value="1"/>
</dbReference>
<keyword evidence="4 5" id="KW-0067">ATP-binding</keyword>
<proteinExistence type="predicted"/>
<evidence type="ECO:0000256" key="2">
    <source>
        <dbReference type="ARBA" id="ARBA00022741"/>
    </source>
</evidence>
<evidence type="ECO:0000313" key="7">
    <source>
        <dbReference type="EMBL" id="PSK92372.1"/>
    </source>
</evidence>
<dbReference type="EMBL" id="PYGA01000018">
    <property type="protein sequence ID" value="PSK92372.1"/>
    <property type="molecule type" value="Genomic_DNA"/>
</dbReference>
<dbReference type="PROSITE" id="PS50011">
    <property type="entry name" value="PROTEIN_KINASE_DOM"/>
    <property type="match status" value="1"/>
</dbReference>
<dbReference type="Gene3D" id="1.10.510.10">
    <property type="entry name" value="Transferase(Phosphotransferase) domain 1"/>
    <property type="match status" value="1"/>
</dbReference>
<dbReference type="GO" id="GO:0004674">
    <property type="term" value="F:protein serine/threonine kinase activity"/>
    <property type="evidence" value="ECO:0007669"/>
    <property type="project" value="UniProtKB-KW"/>
</dbReference>
<sequence length="342" mass="36854">MIARGRRRLDRLRPGDPEEVGPCRIVGRVGTGGMGTVFAGTMGGRAGYLAVKVIHPEYAADPGFRRRFAREARLLVRVNSRCVPRFVRADVEAERPWLVTEYVPGPTLRRQVERFGALRGGMLLGLAAGAAEALRAVHGAGIVHRDLKPGNVVMAPGGPKVLDFGIAHAPEDATRWLRLRRGRGRVRALGLADSPALTEPLGAFVPTGRRRGDRVGTPGWISPEQYRGGPATPRSDVFLWGALVAFAAGRKDPFGHGSPREMAFRVLREEPDLEGLPDGLAALVGAAMAKRPEDRPEPAALLSTTLGLAGADDVRGLLADVWTRVSAPPPRPPRRPLLPRWG</sequence>
<keyword evidence="2 5" id="KW-0547">Nucleotide-binding</keyword>
<dbReference type="OrthoDB" id="9762169at2"/>
<dbReference type="InterPro" id="IPR000719">
    <property type="entry name" value="Prot_kinase_dom"/>
</dbReference>
<comment type="caution">
    <text evidence="7">The sequence shown here is derived from an EMBL/GenBank/DDBJ whole genome shotgun (WGS) entry which is preliminary data.</text>
</comment>
<dbReference type="CDD" id="cd14014">
    <property type="entry name" value="STKc_PknB_like"/>
    <property type="match status" value="1"/>
</dbReference>
<dbReference type="GO" id="GO:0005524">
    <property type="term" value="F:ATP binding"/>
    <property type="evidence" value="ECO:0007669"/>
    <property type="project" value="UniProtKB-UniRule"/>
</dbReference>
<evidence type="ECO:0000259" key="6">
    <source>
        <dbReference type="PROSITE" id="PS50011"/>
    </source>
</evidence>
<dbReference type="PANTHER" id="PTHR43289">
    <property type="entry name" value="MITOGEN-ACTIVATED PROTEIN KINASE KINASE KINASE 20-RELATED"/>
    <property type="match status" value="1"/>
</dbReference>
<evidence type="ECO:0000256" key="4">
    <source>
        <dbReference type="ARBA" id="ARBA00022840"/>
    </source>
</evidence>
<protein>
    <submittedName>
        <fullName evidence="7">Serine/threonine protein kinase</fullName>
    </submittedName>
</protein>
<dbReference type="SUPFAM" id="SSF56112">
    <property type="entry name" value="Protein kinase-like (PK-like)"/>
    <property type="match status" value="1"/>
</dbReference>
<feature type="binding site" evidence="5">
    <location>
        <position position="52"/>
    </location>
    <ligand>
        <name>ATP</name>
        <dbReference type="ChEBI" id="CHEBI:30616"/>
    </ligand>
</feature>
<dbReference type="Pfam" id="PF00069">
    <property type="entry name" value="Pkinase"/>
    <property type="match status" value="1"/>
</dbReference>
<keyword evidence="8" id="KW-1185">Reference proteome</keyword>
<keyword evidence="7" id="KW-0723">Serine/threonine-protein kinase</keyword>
<evidence type="ECO:0000256" key="5">
    <source>
        <dbReference type="PROSITE-ProRule" id="PRU10141"/>
    </source>
</evidence>
<evidence type="ECO:0000256" key="1">
    <source>
        <dbReference type="ARBA" id="ARBA00022679"/>
    </source>
</evidence>
<dbReference type="InterPro" id="IPR011009">
    <property type="entry name" value="Kinase-like_dom_sf"/>
</dbReference>
<dbReference type="Gene3D" id="3.30.200.20">
    <property type="entry name" value="Phosphorylase Kinase, domain 1"/>
    <property type="match status" value="1"/>
</dbReference>
<name>A0A2P8D5A0_9ACTN</name>
<dbReference type="RefSeq" id="WP_106585370.1">
    <property type="nucleotide sequence ID" value="NZ_PYGA01000018.1"/>
</dbReference>
<dbReference type="PANTHER" id="PTHR43289:SF34">
    <property type="entry name" value="SERINE_THREONINE-PROTEIN KINASE YBDM-RELATED"/>
    <property type="match status" value="1"/>
</dbReference>
<accession>A0A2P8D5A0</accession>
<evidence type="ECO:0000313" key="8">
    <source>
        <dbReference type="Proteomes" id="UP000240542"/>
    </source>
</evidence>
<dbReference type="InterPro" id="IPR008271">
    <property type="entry name" value="Ser/Thr_kinase_AS"/>
</dbReference>